<protein>
    <submittedName>
        <fullName evidence="5">Uncharacterized protein LOC113788842</fullName>
    </submittedName>
</protein>
<evidence type="ECO:0000256" key="2">
    <source>
        <dbReference type="PROSITE-ProRule" id="PRU00332"/>
    </source>
</evidence>
<organism evidence="4 5">
    <name type="scientific">Dermatophagoides pteronyssinus</name>
    <name type="common">European house dust mite</name>
    <dbReference type="NCBI Taxonomy" id="6956"/>
    <lineage>
        <taxon>Eukaryota</taxon>
        <taxon>Metazoa</taxon>
        <taxon>Ecdysozoa</taxon>
        <taxon>Arthropoda</taxon>
        <taxon>Chelicerata</taxon>
        <taxon>Arachnida</taxon>
        <taxon>Acari</taxon>
        <taxon>Acariformes</taxon>
        <taxon>Sarcoptiformes</taxon>
        <taxon>Astigmata</taxon>
        <taxon>Psoroptidia</taxon>
        <taxon>Analgoidea</taxon>
        <taxon>Pyroglyphidae</taxon>
        <taxon>Dermatophagoidinae</taxon>
        <taxon>Dermatophagoides</taxon>
    </lineage>
</organism>
<dbReference type="AlphaFoldDB" id="A0A6P6XQD6"/>
<dbReference type="Pfam" id="PF05383">
    <property type="entry name" value="La"/>
    <property type="match status" value="1"/>
</dbReference>
<evidence type="ECO:0000259" key="3">
    <source>
        <dbReference type="PROSITE" id="PS50961"/>
    </source>
</evidence>
<dbReference type="Gene3D" id="1.10.10.10">
    <property type="entry name" value="Winged helix-like DNA-binding domain superfamily/Winged helix DNA-binding domain"/>
    <property type="match status" value="1"/>
</dbReference>
<proteinExistence type="predicted"/>
<dbReference type="InterPro" id="IPR036390">
    <property type="entry name" value="WH_DNA-bd_sf"/>
</dbReference>
<evidence type="ECO:0000313" key="5">
    <source>
        <dbReference type="RefSeq" id="XP_027194104.1"/>
    </source>
</evidence>
<dbReference type="SUPFAM" id="SSF46785">
    <property type="entry name" value="Winged helix' DNA-binding domain"/>
    <property type="match status" value="1"/>
</dbReference>
<dbReference type="InterPro" id="IPR036388">
    <property type="entry name" value="WH-like_DNA-bd_sf"/>
</dbReference>
<dbReference type="OrthoDB" id="439993at2759"/>
<gene>
    <name evidence="5" type="primary">LOC113788842</name>
</gene>
<evidence type="ECO:0000313" key="4">
    <source>
        <dbReference type="Proteomes" id="UP000515146"/>
    </source>
</evidence>
<dbReference type="SMART" id="SM00715">
    <property type="entry name" value="LA"/>
    <property type="match status" value="1"/>
</dbReference>
<name>A0A6P6XQD6_DERPT</name>
<reference evidence="5" key="1">
    <citation type="submission" date="2025-08" db="UniProtKB">
        <authorList>
            <consortium name="RefSeq"/>
        </authorList>
    </citation>
    <scope>IDENTIFICATION</scope>
    <source>
        <strain evidence="5">Airmid</strain>
    </source>
</reference>
<evidence type="ECO:0000256" key="1">
    <source>
        <dbReference type="ARBA" id="ARBA00022884"/>
    </source>
</evidence>
<dbReference type="InParanoid" id="A0A6P6XQD6"/>
<keyword evidence="1 2" id="KW-0694">RNA-binding</keyword>
<dbReference type="Proteomes" id="UP000515146">
    <property type="component" value="Unplaced"/>
</dbReference>
<sequence length="427" mass="50552">MEKICKQIDFYFSDFNLHHDRYLRSMIVENSLIPVDVLFGFNLIQQLLSSIDDNGEDIRIDDRSIELKKKKIIEKFEHYRFENVRYIVTKQSFELLQPFVYDKNGYLKSKIDSIVHLSRLSSSKMTILSMIEWISSLFNDDDNGQNSFYGINVCKRNKDNPNFIRSALIVLKNEECVRILQEKINESGNNVIRLVSYRDYLRYKNKSRMKRRQQKRQETIRQKLEKMTITKTGENIEESKAMKPKQKHQRIRLLVARRTLVMTGIPDPIAKSLLLLQDKDSGVGIGGDGRYSFKQYLQPLGLIYLYQPKLERKSTENGQKITQRDYYLFFKNRTTMLQFYKRLTETEEDPMNVFRSLFIAANNNNNNNNELMLAEDHKSSMITGKNFSLINMVNDNDNDLPRRFKHYVRCIRRFFQNPKSIEQSSSV</sequence>
<accession>A0A6P6XQD6</accession>
<dbReference type="RefSeq" id="XP_027194104.1">
    <property type="nucleotide sequence ID" value="XM_027338303.1"/>
</dbReference>
<dbReference type="InterPro" id="IPR006630">
    <property type="entry name" value="La_HTH"/>
</dbReference>
<dbReference type="GO" id="GO:0003723">
    <property type="term" value="F:RNA binding"/>
    <property type="evidence" value="ECO:0007669"/>
    <property type="project" value="UniProtKB-UniRule"/>
</dbReference>
<dbReference type="OMA" id="CKQIDFY"/>
<feature type="domain" description="HTH La-type RNA-binding" evidence="3">
    <location>
        <begin position="1"/>
        <end position="84"/>
    </location>
</feature>
<keyword evidence="4" id="KW-1185">Reference proteome</keyword>
<dbReference type="KEGG" id="dpte:113788842"/>
<dbReference type="PROSITE" id="PS50961">
    <property type="entry name" value="HTH_LA"/>
    <property type="match status" value="1"/>
</dbReference>